<accession>A0A5N6LMN6</accession>
<sequence length="211" mass="23429">MSPKGGCDSNSGWVTPWEVFTRATKIKAVSYNLAKRTILLVKRGGVLQNDWYQRHSCAVRDVGQTSSRAMSPGGCLEDTLGRSYTPERLAGQTSSRTMSPKGGCDNNPGWVTPWEVFTRATKIKAVSYNLAKRTILLVKRGGVLQIGIRDIRYSKLDMTAPSPPHVIVLDDEEPIAPAFQDHEEDPEEDPVEDTDEDPEEDPEEDDPEEDP</sequence>
<evidence type="ECO:0000313" key="3">
    <source>
        <dbReference type="Proteomes" id="UP000326396"/>
    </source>
</evidence>
<feature type="compositionally biased region" description="Acidic residues" evidence="1">
    <location>
        <begin position="182"/>
        <end position="211"/>
    </location>
</feature>
<dbReference type="AlphaFoldDB" id="A0A5N6LMN6"/>
<protein>
    <submittedName>
        <fullName evidence="2">Uncharacterized protein</fullName>
    </submittedName>
</protein>
<comment type="caution">
    <text evidence="2">The sequence shown here is derived from an EMBL/GenBank/DDBJ whole genome shotgun (WGS) entry which is preliminary data.</text>
</comment>
<evidence type="ECO:0000313" key="2">
    <source>
        <dbReference type="EMBL" id="KAD2393435.1"/>
    </source>
</evidence>
<organism evidence="2 3">
    <name type="scientific">Mikania micrantha</name>
    <name type="common">bitter vine</name>
    <dbReference type="NCBI Taxonomy" id="192012"/>
    <lineage>
        <taxon>Eukaryota</taxon>
        <taxon>Viridiplantae</taxon>
        <taxon>Streptophyta</taxon>
        <taxon>Embryophyta</taxon>
        <taxon>Tracheophyta</taxon>
        <taxon>Spermatophyta</taxon>
        <taxon>Magnoliopsida</taxon>
        <taxon>eudicotyledons</taxon>
        <taxon>Gunneridae</taxon>
        <taxon>Pentapetalae</taxon>
        <taxon>asterids</taxon>
        <taxon>campanulids</taxon>
        <taxon>Asterales</taxon>
        <taxon>Asteraceae</taxon>
        <taxon>Asteroideae</taxon>
        <taxon>Heliantheae alliance</taxon>
        <taxon>Eupatorieae</taxon>
        <taxon>Mikania</taxon>
    </lineage>
</organism>
<keyword evidence="3" id="KW-1185">Reference proteome</keyword>
<feature type="region of interest" description="Disordered" evidence="1">
    <location>
        <begin position="157"/>
        <end position="211"/>
    </location>
</feature>
<proteinExistence type="predicted"/>
<evidence type="ECO:0000256" key="1">
    <source>
        <dbReference type="SAM" id="MobiDB-lite"/>
    </source>
</evidence>
<gene>
    <name evidence="2" type="ORF">E3N88_40412</name>
</gene>
<dbReference type="Proteomes" id="UP000326396">
    <property type="component" value="Linkage Group LG9"/>
</dbReference>
<name>A0A5N6LMN6_9ASTR</name>
<reference evidence="2 3" key="1">
    <citation type="submission" date="2019-05" db="EMBL/GenBank/DDBJ databases">
        <title>Mikania micrantha, genome provides insights into the molecular mechanism of rapid growth.</title>
        <authorList>
            <person name="Liu B."/>
        </authorList>
    </citation>
    <scope>NUCLEOTIDE SEQUENCE [LARGE SCALE GENOMIC DNA]</scope>
    <source>
        <strain evidence="2">NLD-2019</strain>
        <tissue evidence="2">Leaf</tissue>
    </source>
</reference>
<dbReference type="EMBL" id="SZYD01000019">
    <property type="protein sequence ID" value="KAD2393435.1"/>
    <property type="molecule type" value="Genomic_DNA"/>
</dbReference>